<organism evidence="1 2">
    <name type="scientific">Prymnesium parvum</name>
    <name type="common">Toxic golden alga</name>
    <dbReference type="NCBI Taxonomy" id="97485"/>
    <lineage>
        <taxon>Eukaryota</taxon>
        <taxon>Haptista</taxon>
        <taxon>Haptophyta</taxon>
        <taxon>Prymnesiophyceae</taxon>
        <taxon>Prymnesiales</taxon>
        <taxon>Prymnesiaceae</taxon>
        <taxon>Prymnesium</taxon>
    </lineage>
</organism>
<keyword evidence="2" id="KW-1185">Reference proteome</keyword>
<reference evidence="1 2" key="1">
    <citation type="journal article" date="2024" name="Science">
        <title>Giant polyketide synthase enzymes in the biosynthesis of giant marine polyether toxins.</title>
        <authorList>
            <person name="Fallon T.R."/>
            <person name="Shende V.V."/>
            <person name="Wierzbicki I.H."/>
            <person name="Pendleton A.L."/>
            <person name="Watervoot N.F."/>
            <person name="Auber R.P."/>
            <person name="Gonzalez D.J."/>
            <person name="Wisecaver J.H."/>
            <person name="Moore B.S."/>
        </authorList>
    </citation>
    <scope>NUCLEOTIDE SEQUENCE [LARGE SCALE GENOMIC DNA]</scope>
    <source>
        <strain evidence="1 2">12B1</strain>
    </source>
</reference>
<proteinExistence type="predicted"/>
<name>A0AB34K5E0_PRYPA</name>
<dbReference type="AlphaFoldDB" id="A0AB34K5E0"/>
<accession>A0AB34K5E0</accession>
<sequence length="305" mass="32208">MAMHRLGGLRVQARLPACEHCRAHRSACLLVPQRMRRCHPRLHTLAATPCISKTASTLTTAAKRLALATIATAVALALASSTIPTITIAVTRGVIPAVSRVPFAVSAAAMPLTAPAFPLAPAAVTSAAVASFSEARLPASRCTDDPTYIDNGWRCTDWVGFACRPGFRPVNTAERIARLVYSVPFAVSAAAMPLTAPAFPLAPATVTSAAVASFSEARLPASRCTDDPTYIDNGWRCTDWVGFACRPGFRPVNTAERIARLVYSPGFRPVNTVERIALLVYSCPNACTDVTPVCIPSPPALASPS</sequence>
<protein>
    <submittedName>
        <fullName evidence="1">Uncharacterized protein</fullName>
    </submittedName>
</protein>
<gene>
    <name evidence="1" type="ORF">AB1Y20_009336</name>
</gene>
<comment type="caution">
    <text evidence="1">The sequence shown here is derived from an EMBL/GenBank/DDBJ whole genome shotgun (WGS) entry which is preliminary data.</text>
</comment>
<dbReference type="Proteomes" id="UP001515480">
    <property type="component" value="Unassembled WGS sequence"/>
</dbReference>
<evidence type="ECO:0000313" key="2">
    <source>
        <dbReference type="Proteomes" id="UP001515480"/>
    </source>
</evidence>
<dbReference type="EMBL" id="JBGBPQ010000002">
    <property type="protein sequence ID" value="KAL1527965.1"/>
    <property type="molecule type" value="Genomic_DNA"/>
</dbReference>
<evidence type="ECO:0000313" key="1">
    <source>
        <dbReference type="EMBL" id="KAL1527965.1"/>
    </source>
</evidence>